<sequence length="279" mass="32923">MSVEFRPMRSVIYVDVCREEYRHRLQHWLYGHHIQDSISNFGPYVTKYAFYNALPVPPEGERFGTRRMQMTEHYWLVNEMEPEMRNKAIAEYMPMDVLRWQGCVPDTDETPHENLDGDVGRSIGGDNGCPPFVFAHVPISWEEDFKGKGRMVCDGPNYRWQFVIQYPDGVSEEEGERWFHEEIVPYFQARPEVNRFLSSRIYHDVVGCTFHRLVELWFDGPEEWYQAAVEGAKALPKPVWAQQERFPFLKSNFNIVGMFLTDIPTSDNLTQFRGYITMR</sequence>
<dbReference type="PATRIC" id="fig|742738.3.peg.3577"/>
<dbReference type="InterPro" id="IPR040518">
    <property type="entry name" value="Chalcone_N"/>
</dbReference>
<protein>
    <recommendedName>
        <fullName evidence="1">Chalcone isomerase N-terminal domain-containing protein</fullName>
    </recommendedName>
</protein>
<dbReference type="AlphaFoldDB" id="A0A096B3K9"/>
<dbReference type="eggNOG" id="ENOG502Z9SA">
    <property type="taxonomic scope" value="Bacteria"/>
</dbReference>
<evidence type="ECO:0000313" key="3">
    <source>
        <dbReference type="Proteomes" id="UP000029585"/>
    </source>
</evidence>
<dbReference type="GeneID" id="63972296"/>
<dbReference type="Pfam" id="PF18232">
    <property type="entry name" value="Chalcone_N"/>
    <property type="match status" value="1"/>
</dbReference>
<accession>A0A096B3K9</accession>
<dbReference type="SMR" id="A0A096B3K9"/>
<dbReference type="RefSeq" id="WP_007488562.1">
    <property type="nucleotide sequence ID" value="NZ_KN174166.1"/>
</dbReference>
<dbReference type="Proteomes" id="UP000029585">
    <property type="component" value="Unassembled WGS sequence"/>
</dbReference>
<gene>
    <name evidence="2" type="ORF">HMPREF9460_03475</name>
</gene>
<reference evidence="2 3" key="1">
    <citation type="submission" date="2011-08" db="EMBL/GenBank/DDBJ databases">
        <title>The Genome Sequence of Clostridium orbiscindens 1_3_50AFAA.</title>
        <authorList>
            <consortium name="The Broad Institute Genome Sequencing Platform"/>
            <person name="Earl A."/>
            <person name="Ward D."/>
            <person name="Feldgarden M."/>
            <person name="Gevers D."/>
            <person name="Daigneault M."/>
            <person name="Strauss J."/>
            <person name="Allen-Vercoe E."/>
            <person name="Young S.K."/>
            <person name="Zeng Q."/>
            <person name="Gargeya S."/>
            <person name="Fitzgerald M."/>
            <person name="Haas B."/>
            <person name="Abouelleil A."/>
            <person name="Alvarado L."/>
            <person name="Arachchi H.M."/>
            <person name="Berlin A."/>
            <person name="Brown A."/>
            <person name="Chapman S.B."/>
            <person name="Chen Z."/>
            <person name="Dunbar C."/>
            <person name="Freedman E."/>
            <person name="Gearin G."/>
            <person name="Gellesch M."/>
            <person name="Goldberg J."/>
            <person name="Griggs A."/>
            <person name="Gujja S."/>
            <person name="Heiman D."/>
            <person name="Howarth C."/>
            <person name="Larson L."/>
            <person name="Lui A."/>
            <person name="MacDonald P.J.P."/>
            <person name="Montmayeur A."/>
            <person name="Murphy C."/>
            <person name="Neiman D."/>
            <person name="Pearson M."/>
            <person name="Priest M."/>
            <person name="Roberts A."/>
            <person name="Saif S."/>
            <person name="Shea T."/>
            <person name="Shenoy N."/>
            <person name="Sisk P."/>
            <person name="Stolte C."/>
            <person name="Sykes S."/>
            <person name="Wortman J."/>
            <person name="Nusbaum C."/>
            <person name="Birren B."/>
        </authorList>
    </citation>
    <scope>NUCLEOTIDE SEQUENCE [LARGE SCALE GENOMIC DNA]</scope>
    <source>
        <strain evidence="2 3">1_3_50AFAA</strain>
    </source>
</reference>
<keyword evidence="3" id="KW-1185">Reference proteome</keyword>
<comment type="caution">
    <text evidence="2">The sequence shown here is derived from an EMBL/GenBank/DDBJ whole genome shotgun (WGS) entry which is preliminary data.</text>
</comment>
<organism evidence="2 3">
    <name type="scientific">Flavonifractor plautii 1_3_50AFAA</name>
    <dbReference type="NCBI Taxonomy" id="742738"/>
    <lineage>
        <taxon>Bacteria</taxon>
        <taxon>Bacillati</taxon>
        <taxon>Bacillota</taxon>
        <taxon>Clostridia</taxon>
        <taxon>Eubacteriales</taxon>
        <taxon>Oscillospiraceae</taxon>
        <taxon>Flavonifractor</taxon>
    </lineage>
</organism>
<dbReference type="EMBL" id="ADLO01000105">
    <property type="protein sequence ID" value="KGF53655.1"/>
    <property type="molecule type" value="Genomic_DNA"/>
</dbReference>
<proteinExistence type="predicted"/>
<feature type="domain" description="Chalcone isomerase N-terminal" evidence="1">
    <location>
        <begin position="5"/>
        <end position="106"/>
    </location>
</feature>
<dbReference type="HOGENOM" id="CLU_972206_0_0_9"/>
<evidence type="ECO:0000259" key="1">
    <source>
        <dbReference type="Pfam" id="PF18232"/>
    </source>
</evidence>
<name>A0A096B3K9_FLAPL</name>
<evidence type="ECO:0000313" key="2">
    <source>
        <dbReference type="EMBL" id="KGF53655.1"/>
    </source>
</evidence>